<comment type="caution">
    <text evidence="6">The sequence shown here is derived from an EMBL/GenBank/DDBJ whole genome shotgun (WGS) entry which is preliminary data.</text>
</comment>
<dbReference type="SUPFAM" id="SSF55874">
    <property type="entry name" value="ATPase domain of HSP90 chaperone/DNA topoisomerase II/histidine kinase"/>
    <property type="match status" value="1"/>
</dbReference>
<dbReference type="Pfam" id="PF02518">
    <property type="entry name" value="HATPase_c"/>
    <property type="match status" value="1"/>
</dbReference>
<organism evidence="6 7">
    <name type="scientific">Azomonas macrocytogenes</name>
    <name type="common">Azotobacter macrocytogenes</name>
    <dbReference type="NCBI Taxonomy" id="69962"/>
    <lineage>
        <taxon>Bacteria</taxon>
        <taxon>Pseudomonadati</taxon>
        <taxon>Pseudomonadota</taxon>
        <taxon>Gammaproteobacteria</taxon>
        <taxon>Pseudomonadales</taxon>
        <taxon>Pseudomonadaceae</taxon>
        <taxon>Azomonas</taxon>
    </lineage>
</organism>
<dbReference type="PANTHER" id="PTHR43065:SF42">
    <property type="entry name" value="TWO-COMPONENT SENSOR PPRA"/>
    <property type="match status" value="1"/>
</dbReference>
<dbReference type="SUPFAM" id="SSF55781">
    <property type="entry name" value="GAF domain-like"/>
    <property type="match status" value="2"/>
</dbReference>
<reference evidence="6 7" key="1">
    <citation type="submission" date="2020-08" db="EMBL/GenBank/DDBJ databases">
        <title>Genomic Encyclopedia of Type Strains, Phase III (KMG-III): the genomes of soil and plant-associated and newly described type strains.</title>
        <authorList>
            <person name="Whitman W."/>
        </authorList>
    </citation>
    <scope>NUCLEOTIDE SEQUENCE [LARGE SCALE GENOMIC DNA]</scope>
    <source>
        <strain evidence="6 7">CECT 4462</strain>
    </source>
</reference>
<dbReference type="Gene3D" id="3.30.450.20">
    <property type="entry name" value="PAS domain"/>
    <property type="match status" value="1"/>
</dbReference>
<gene>
    <name evidence="6" type="ORF">FHR87_001699</name>
</gene>
<dbReference type="Proteomes" id="UP000549250">
    <property type="component" value="Unassembled WGS sequence"/>
</dbReference>
<protein>
    <recommendedName>
        <fullName evidence="2">histidine kinase</fullName>
        <ecNumber evidence="2">2.7.13.3</ecNumber>
    </recommendedName>
</protein>
<dbReference type="CDD" id="cd16919">
    <property type="entry name" value="HATPase_CckA-like"/>
    <property type="match status" value="1"/>
</dbReference>
<dbReference type="InterPro" id="IPR005467">
    <property type="entry name" value="His_kinase_dom"/>
</dbReference>
<dbReference type="InterPro" id="IPR029016">
    <property type="entry name" value="GAF-like_dom_sf"/>
</dbReference>
<feature type="domain" description="PAS" evidence="5">
    <location>
        <begin position="390"/>
        <end position="432"/>
    </location>
</feature>
<dbReference type="Gene3D" id="1.10.287.130">
    <property type="match status" value="1"/>
</dbReference>
<comment type="catalytic activity">
    <reaction evidence="1">
        <text>ATP + protein L-histidine = ADP + protein N-phospho-L-histidine.</text>
        <dbReference type="EC" id="2.7.13.3"/>
    </reaction>
</comment>
<evidence type="ECO:0000259" key="4">
    <source>
        <dbReference type="PROSITE" id="PS50109"/>
    </source>
</evidence>
<dbReference type="RefSeq" id="WP_183166239.1">
    <property type="nucleotide sequence ID" value="NZ_JACHXI010000006.1"/>
</dbReference>
<dbReference type="InterPro" id="IPR035965">
    <property type="entry name" value="PAS-like_dom_sf"/>
</dbReference>
<proteinExistence type="predicted"/>
<dbReference type="SMART" id="SM00091">
    <property type="entry name" value="PAS"/>
    <property type="match status" value="1"/>
</dbReference>
<feature type="domain" description="Histidine kinase" evidence="4">
    <location>
        <begin position="514"/>
        <end position="739"/>
    </location>
</feature>
<dbReference type="PRINTS" id="PR00344">
    <property type="entry name" value="BCTRLSENSOR"/>
</dbReference>
<dbReference type="PANTHER" id="PTHR43065">
    <property type="entry name" value="SENSOR HISTIDINE KINASE"/>
    <property type="match status" value="1"/>
</dbReference>
<dbReference type="Gene3D" id="3.30.450.40">
    <property type="match status" value="2"/>
</dbReference>
<dbReference type="InterPro" id="IPR003018">
    <property type="entry name" value="GAF"/>
</dbReference>
<accession>A0A839T4Q3</accession>
<evidence type="ECO:0000256" key="1">
    <source>
        <dbReference type="ARBA" id="ARBA00000085"/>
    </source>
</evidence>
<dbReference type="InterPro" id="IPR036890">
    <property type="entry name" value="HATPase_C_sf"/>
</dbReference>
<dbReference type="GO" id="GO:0000155">
    <property type="term" value="F:phosphorelay sensor kinase activity"/>
    <property type="evidence" value="ECO:0007669"/>
    <property type="project" value="InterPro"/>
</dbReference>
<dbReference type="PROSITE" id="PS50112">
    <property type="entry name" value="PAS"/>
    <property type="match status" value="1"/>
</dbReference>
<dbReference type="Gene3D" id="3.30.565.10">
    <property type="entry name" value="Histidine kinase-like ATPase, C-terminal domain"/>
    <property type="match status" value="1"/>
</dbReference>
<dbReference type="SMART" id="SM00065">
    <property type="entry name" value="GAF"/>
    <property type="match status" value="2"/>
</dbReference>
<dbReference type="SUPFAM" id="SSF47384">
    <property type="entry name" value="Homodimeric domain of signal transducing histidine kinase"/>
    <property type="match status" value="1"/>
</dbReference>
<evidence type="ECO:0000313" key="7">
    <source>
        <dbReference type="Proteomes" id="UP000549250"/>
    </source>
</evidence>
<dbReference type="Pfam" id="PF08447">
    <property type="entry name" value="PAS_3"/>
    <property type="match status" value="1"/>
</dbReference>
<dbReference type="InterPro" id="IPR000014">
    <property type="entry name" value="PAS"/>
</dbReference>
<name>A0A839T4Q3_AZOMA</name>
<dbReference type="AlphaFoldDB" id="A0A839T4Q3"/>
<evidence type="ECO:0000313" key="6">
    <source>
        <dbReference type="EMBL" id="MBB3103304.1"/>
    </source>
</evidence>
<evidence type="ECO:0000256" key="3">
    <source>
        <dbReference type="ARBA" id="ARBA00022553"/>
    </source>
</evidence>
<dbReference type="SMART" id="SM00388">
    <property type="entry name" value="HisKA"/>
    <property type="match status" value="1"/>
</dbReference>
<dbReference type="EMBL" id="JACHXI010000006">
    <property type="protein sequence ID" value="MBB3103304.1"/>
    <property type="molecule type" value="Genomic_DNA"/>
</dbReference>
<sequence length="759" mass="83946">MQDALSQETDRLTILNRIGARLAAELDLEKLAQETTDAGVELIGAQFGAFVYNVLDEQGKRYTLYSLSGVSLEVFANISMPHNTEPFDIAFADRGILRSDDITRDPRCGTNVPYLGMPPGDLPIRSYLTVPVVSRSGNVLGRLLFGHERTEIFTHEHEQLLSGIAGQAAIAIDNAWLFRASQHEIAERRRAEQLARDRNARLELLAQTIERTHAADSPDALLDIVAWAARGLVDADGACVILREGNDCYCAAENAMQPLWKGQRFALSSCISGWAMQHRQNVAIADIRKDEHTPHELELYRLTFVRSLLVIPMLRNDKGIAAIGIYWATQHAAESAEIALIETLARSTAAIIERLEAERALRTLNETLEARVAERTAERDRMWRLTTDIMVVARLDTTITAVNPAWSNLLGWSETELIGHKYIDFIHPDDLEATLADAHQLSLGIPTVHFENRQRHRNGSYRWISWIAVPDEHFIHAAGRDITAQKEQAEALRLAEDALRHAQKMEALGQLTGGIAHDFNNLLGSIVGSLDLMLARLAQGKTEHLDRYAQLAKTSANRAAALTQRLLAFARRQPLSPKVVEVERLIASLEDLLSRTLGEAIHMEFAIAQDLWTIQCDPSQLESAILNLAINSRDAMPDGGHLVIAIDNVHIDRLYAAQNHNLSPGQYVRIAVSDTGTGMPHNVIERAFEPFFTTKPIGKGTGLGLSMIYGFAQQSGGHAQIHSEVGKGSTAELYLPRFQGVTTEDNQAVERADTVPPAS</sequence>
<dbReference type="Pfam" id="PF00512">
    <property type="entry name" value="HisKA"/>
    <property type="match status" value="1"/>
</dbReference>
<dbReference type="SMART" id="SM00387">
    <property type="entry name" value="HATPase_c"/>
    <property type="match status" value="1"/>
</dbReference>
<dbReference type="NCBIfam" id="TIGR00229">
    <property type="entry name" value="sensory_box"/>
    <property type="match status" value="1"/>
</dbReference>
<dbReference type="SUPFAM" id="SSF55785">
    <property type="entry name" value="PYP-like sensor domain (PAS domain)"/>
    <property type="match status" value="1"/>
</dbReference>
<keyword evidence="3" id="KW-0597">Phosphoprotein</keyword>
<dbReference type="InterPro" id="IPR013655">
    <property type="entry name" value="PAS_fold_3"/>
</dbReference>
<dbReference type="InterPro" id="IPR003594">
    <property type="entry name" value="HATPase_dom"/>
</dbReference>
<dbReference type="EC" id="2.7.13.3" evidence="2"/>
<dbReference type="Pfam" id="PF13185">
    <property type="entry name" value="GAF_2"/>
    <property type="match status" value="2"/>
</dbReference>
<evidence type="ECO:0000256" key="2">
    <source>
        <dbReference type="ARBA" id="ARBA00012438"/>
    </source>
</evidence>
<dbReference type="CDD" id="cd00130">
    <property type="entry name" value="PAS"/>
    <property type="match status" value="1"/>
</dbReference>
<dbReference type="InterPro" id="IPR036097">
    <property type="entry name" value="HisK_dim/P_sf"/>
</dbReference>
<dbReference type="InterPro" id="IPR003661">
    <property type="entry name" value="HisK_dim/P_dom"/>
</dbReference>
<dbReference type="PROSITE" id="PS50109">
    <property type="entry name" value="HIS_KIN"/>
    <property type="match status" value="1"/>
</dbReference>
<keyword evidence="7" id="KW-1185">Reference proteome</keyword>
<dbReference type="InterPro" id="IPR004358">
    <property type="entry name" value="Sig_transdc_His_kin-like_C"/>
</dbReference>
<evidence type="ECO:0000259" key="5">
    <source>
        <dbReference type="PROSITE" id="PS50112"/>
    </source>
</evidence>